<protein>
    <recommendedName>
        <fullName evidence="5">Major facilitator superfamily (MFS) profile domain-containing protein</fullName>
    </recommendedName>
</protein>
<dbReference type="AlphaFoldDB" id="A0A0N0P6C6"/>
<dbReference type="EMBL" id="LJSK01000087">
    <property type="protein sequence ID" value="KPI87469.1"/>
    <property type="molecule type" value="Genomic_DNA"/>
</dbReference>
<dbReference type="Gene3D" id="1.20.1250.20">
    <property type="entry name" value="MFS general substrate transporter like domains"/>
    <property type="match status" value="2"/>
</dbReference>
<dbReference type="OMA" id="VIVTWEA"/>
<keyword evidence="2" id="KW-0812">Transmembrane</keyword>
<evidence type="ECO:0000256" key="1">
    <source>
        <dbReference type="SAM" id="MobiDB-lite"/>
    </source>
</evidence>
<feature type="region of interest" description="Disordered" evidence="1">
    <location>
        <begin position="319"/>
        <end position="343"/>
    </location>
</feature>
<keyword evidence="2" id="KW-1133">Transmembrane helix</keyword>
<dbReference type="Pfam" id="PF07690">
    <property type="entry name" value="MFS_1"/>
    <property type="match status" value="1"/>
</dbReference>
<feature type="transmembrane region" description="Helical" evidence="2">
    <location>
        <begin position="108"/>
        <end position="131"/>
    </location>
</feature>
<feature type="transmembrane region" description="Helical" evidence="2">
    <location>
        <begin position="581"/>
        <end position="602"/>
    </location>
</feature>
<dbReference type="InterPro" id="IPR011701">
    <property type="entry name" value="MFS"/>
</dbReference>
<keyword evidence="4" id="KW-1185">Reference proteome</keyword>
<sequence length="653" mass="69946">MASTSSSAADASSGELPSPALASVEKTAESPQRAVTDGTMDEAADDIVVYHFDGDNDDDAHPSSGWAALKNKNVSRVLAFCFLDGASHSIWRQDPFQVLIKQLGGDTAVGWMAGFSGITQMLAAVVAGYIGNIVKHETVLRIGSVIGLVTIAMSMVAASKLSLTLFYVSQALCGVYAGISATTMEALFADSVATGRRAFVYNLKWMDQVLSSCVGLVISIAVLFHLGNQWEESALVKTMFVGLLLHPVAMSMLWTMRDKYALKEDDGGAEAAVVFTELGGGDADAGSGGRVRKSASGVELMHSCLHDAVEAGEGCTATATSTTAARTETEDTPWSSGLRGDSSGKCVHWSTAPPAVVASPPPASPSGRPPLSTRQKTVQAQLEEECEAVKRDFYANMRAARGNYVKQLGYALSYYTRVIVTWEAVPYLVCLVNFLVSFGSGMTMRYISLFFVEDYKTSPVTLLSASLLISPLTALTSFIVQRSGDFYVGRLPSTIIVRLIGTTLLLLMGTTTLPLNVMLPIYMFRNALMNSTAGVTRSVIMDCVRKENRAKWSAFESFSSFTWSGSAVFGGYIAAAHGYKGTFVITAVFHYCSLAVLVPGAIGALPVERELMRTNSRKPHASCLVVTVVVCVIIAIASCLYAWFFSEMSKKGW</sequence>
<dbReference type="OrthoDB" id="541403at2759"/>
<dbReference type="VEuPathDB" id="TriTrypDB:Lsey_0087_0160"/>
<comment type="caution">
    <text evidence="3">The sequence shown here is derived from an EMBL/GenBank/DDBJ whole genome shotgun (WGS) entry which is preliminary data.</text>
</comment>
<accession>A0A0N0P6C6</accession>
<feature type="compositionally biased region" description="Pro residues" evidence="1">
    <location>
        <begin position="359"/>
        <end position="368"/>
    </location>
</feature>
<dbReference type="Proteomes" id="UP000038009">
    <property type="component" value="Unassembled WGS sequence"/>
</dbReference>
<gene>
    <name evidence="3" type="ORF">ABL78_3458</name>
</gene>
<dbReference type="InterPro" id="IPR036259">
    <property type="entry name" value="MFS_trans_sf"/>
</dbReference>
<feature type="transmembrane region" description="Helical" evidence="2">
    <location>
        <begin position="460"/>
        <end position="480"/>
    </location>
</feature>
<name>A0A0N0P6C6_LEPSE</name>
<evidence type="ECO:0000313" key="3">
    <source>
        <dbReference type="EMBL" id="KPI87469.1"/>
    </source>
</evidence>
<reference evidence="3 4" key="1">
    <citation type="journal article" date="2015" name="PLoS Pathog.">
        <title>Leptomonas seymouri: Adaptations to the Dixenous Life Cycle Analyzed by Genome Sequencing, Transcriptome Profiling and Co-infection with Leishmania donovani.</title>
        <authorList>
            <person name="Kraeva N."/>
            <person name="Butenko A."/>
            <person name="Hlavacova J."/>
            <person name="Kostygov A."/>
            <person name="Myskova J."/>
            <person name="Grybchuk D."/>
            <person name="Lestinova T."/>
            <person name="Votypka J."/>
            <person name="Volf P."/>
            <person name="Opperdoes F."/>
            <person name="Flegontov P."/>
            <person name="Lukes J."/>
            <person name="Yurchenko V."/>
        </authorList>
    </citation>
    <scope>NUCLEOTIDE SEQUENCE [LARGE SCALE GENOMIC DNA]</scope>
    <source>
        <strain evidence="3 4">ATCC 30220</strain>
    </source>
</reference>
<feature type="transmembrane region" description="Helical" evidence="2">
    <location>
        <begin position="164"/>
        <end position="188"/>
    </location>
</feature>
<feature type="transmembrane region" description="Helical" evidence="2">
    <location>
        <begin position="209"/>
        <end position="228"/>
    </location>
</feature>
<feature type="transmembrane region" description="Helical" evidence="2">
    <location>
        <begin position="234"/>
        <end position="254"/>
    </location>
</feature>
<dbReference type="GO" id="GO:0022857">
    <property type="term" value="F:transmembrane transporter activity"/>
    <property type="evidence" value="ECO:0007669"/>
    <property type="project" value="InterPro"/>
</dbReference>
<feature type="transmembrane region" description="Helical" evidence="2">
    <location>
        <begin position="552"/>
        <end position="575"/>
    </location>
</feature>
<evidence type="ECO:0000256" key="2">
    <source>
        <dbReference type="SAM" id="Phobius"/>
    </source>
</evidence>
<feature type="transmembrane region" description="Helical" evidence="2">
    <location>
        <begin position="623"/>
        <end position="644"/>
    </location>
</feature>
<feature type="transmembrane region" description="Helical" evidence="2">
    <location>
        <begin position="424"/>
        <end position="448"/>
    </location>
</feature>
<evidence type="ECO:0000313" key="4">
    <source>
        <dbReference type="Proteomes" id="UP000038009"/>
    </source>
</evidence>
<feature type="region of interest" description="Disordered" evidence="1">
    <location>
        <begin position="1"/>
        <end position="38"/>
    </location>
</feature>
<keyword evidence="2" id="KW-0472">Membrane</keyword>
<feature type="region of interest" description="Disordered" evidence="1">
    <location>
        <begin position="353"/>
        <end position="372"/>
    </location>
</feature>
<feature type="transmembrane region" description="Helical" evidence="2">
    <location>
        <begin position="138"/>
        <end position="158"/>
    </location>
</feature>
<feature type="transmembrane region" description="Helical" evidence="2">
    <location>
        <begin position="487"/>
        <end position="509"/>
    </location>
</feature>
<proteinExistence type="predicted"/>
<dbReference type="PANTHER" id="PTHR23525">
    <property type="entry name" value="TRANSPORTER, PUTATIVE-RELATED"/>
    <property type="match status" value="1"/>
</dbReference>
<evidence type="ECO:0008006" key="5">
    <source>
        <dbReference type="Google" id="ProtNLM"/>
    </source>
</evidence>
<feature type="compositionally biased region" description="Low complexity" evidence="1">
    <location>
        <begin position="1"/>
        <end position="13"/>
    </location>
</feature>
<dbReference type="SUPFAM" id="SSF103473">
    <property type="entry name" value="MFS general substrate transporter"/>
    <property type="match status" value="1"/>
</dbReference>
<organism evidence="3 4">
    <name type="scientific">Leptomonas seymouri</name>
    <dbReference type="NCBI Taxonomy" id="5684"/>
    <lineage>
        <taxon>Eukaryota</taxon>
        <taxon>Discoba</taxon>
        <taxon>Euglenozoa</taxon>
        <taxon>Kinetoplastea</taxon>
        <taxon>Metakinetoplastina</taxon>
        <taxon>Trypanosomatida</taxon>
        <taxon>Trypanosomatidae</taxon>
        <taxon>Leishmaniinae</taxon>
        <taxon>Leptomonas</taxon>
    </lineage>
</organism>
<dbReference type="PANTHER" id="PTHR23525:SF1">
    <property type="entry name" value="NODULIN-LIKE DOMAIN-CONTAINING PROTEIN"/>
    <property type="match status" value="1"/>
</dbReference>